<dbReference type="InParanoid" id="V4TX16"/>
<keyword evidence="3" id="KW-1185">Reference proteome</keyword>
<reference evidence="2 3" key="1">
    <citation type="submission" date="2013-10" db="EMBL/GenBank/DDBJ databases">
        <authorList>
            <consortium name="International Citrus Genome Consortium"/>
            <person name="Jenkins J."/>
            <person name="Schmutz J."/>
            <person name="Prochnik S."/>
            <person name="Rokhsar D."/>
            <person name="Gmitter F."/>
            <person name="Ollitrault P."/>
            <person name="Machado M."/>
            <person name="Talon M."/>
            <person name="Wincker P."/>
            <person name="Jaillon O."/>
            <person name="Morgante M."/>
        </authorList>
    </citation>
    <scope>NUCLEOTIDE SEQUENCE</scope>
    <source>
        <strain evidence="3">cv. Clemenules</strain>
    </source>
</reference>
<feature type="transmembrane region" description="Helical" evidence="1">
    <location>
        <begin position="41"/>
        <end position="69"/>
    </location>
</feature>
<evidence type="ECO:0000256" key="1">
    <source>
        <dbReference type="SAM" id="Phobius"/>
    </source>
</evidence>
<dbReference type="AlphaFoldDB" id="V4TX16"/>
<keyword evidence="1" id="KW-0812">Transmembrane</keyword>
<keyword evidence="1" id="KW-1133">Transmembrane helix</keyword>
<evidence type="ECO:0000313" key="3">
    <source>
        <dbReference type="Proteomes" id="UP000030687"/>
    </source>
</evidence>
<evidence type="ECO:0000313" key="2">
    <source>
        <dbReference type="EMBL" id="ESR56270.1"/>
    </source>
</evidence>
<protein>
    <submittedName>
        <fullName evidence="2">Uncharacterized protein</fullName>
    </submittedName>
</protein>
<dbReference type="Proteomes" id="UP000030687">
    <property type="component" value="Unassembled WGS sequence"/>
</dbReference>
<organism evidence="2 3">
    <name type="scientific">Citrus clementina</name>
    <name type="common">Clementine</name>
    <name type="synonym">Citrus deliciosa x Citrus sinensis</name>
    <dbReference type="NCBI Taxonomy" id="85681"/>
    <lineage>
        <taxon>Eukaryota</taxon>
        <taxon>Viridiplantae</taxon>
        <taxon>Streptophyta</taxon>
        <taxon>Embryophyta</taxon>
        <taxon>Tracheophyta</taxon>
        <taxon>Spermatophyta</taxon>
        <taxon>Magnoliopsida</taxon>
        <taxon>eudicotyledons</taxon>
        <taxon>Gunneridae</taxon>
        <taxon>Pentapetalae</taxon>
        <taxon>rosids</taxon>
        <taxon>malvids</taxon>
        <taxon>Sapindales</taxon>
        <taxon>Rutaceae</taxon>
        <taxon>Aurantioideae</taxon>
        <taxon>Citrus</taxon>
    </lineage>
</organism>
<proteinExistence type="predicted"/>
<dbReference type="Gramene" id="ESR56270">
    <property type="protein sequence ID" value="ESR56270"/>
    <property type="gene ID" value="CICLE_v10023037mg"/>
</dbReference>
<keyword evidence="1" id="KW-0472">Membrane</keyword>
<name>V4TX16_CITCL</name>
<dbReference type="KEGG" id="cic:CICLE_v10023037mg"/>
<dbReference type="EMBL" id="KI536661">
    <property type="protein sequence ID" value="ESR56270.1"/>
    <property type="molecule type" value="Genomic_DNA"/>
</dbReference>
<sequence length="97" mass="11342">MSLGKGLICLFLFEIWTKILHRDFPDRSFRKSSSKYLSSDSWIYIKQVHAVYVTHCIMIIFLLLIAIVVRDEVGENLLRVYRGSKSQLPFILHLAEL</sequence>
<gene>
    <name evidence="2" type="ORF">CICLE_v10023037mg</name>
</gene>
<accession>V4TX16</accession>